<dbReference type="Proteomes" id="UP000558488">
    <property type="component" value="Unassembled WGS sequence"/>
</dbReference>
<evidence type="ECO:0000313" key="1">
    <source>
        <dbReference type="EMBL" id="KAF6346524.1"/>
    </source>
</evidence>
<accession>A0A7J7XA35</accession>
<dbReference type="AlphaFoldDB" id="A0A7J7XA35"/>
<proteinExistence type="predicted"/>
<protein>
    <submittedName>
        <fullName evidence="1">Farnesyl-diphosphate farnesyltransferase 1</fullName>
    </submittedName>
</protein>
<comment type="caution">
    <text evidence="1">The sequence shown here is derived from an EMBL/GenBank/DDBJ whole genome shotgun (WGS) entry which is preliminary data.</text>
</comment>
<dbReference type="EMBL" id="JACAGB010000008">
    <property type="protein sequence ID" value="KAF6346524.1"/>
    <property type="molecule type" value="Genomic_DNA"/>
</dbReference>
<keyword evidence="2" id="KW-1185">Reference proteome</keyword>
<reference evidence="1 2" key="1">
    <citation type="journal article" date="2020" name="Nature">
        <title>Six reference-quality genomes reveal evolution of bat adaptations.</title>
        <authorList>
            <person name="Jebb D."/>
            <person name="Huang Z."/>
            <person name="Pippel M."/>
            <person name="Hughes G.M."/>
            <person name="Lavrichenko K."/>
            <person name="Devanna P."/>
            <person name="Winkler S."/>
            <person name="Jermiin L.S."/>
            <person name="Skirmuntt E.C."/>
            <person name="Katzourakis A."/>
            <person name="Burkitt-Gray L."/>
            <person name="Ray D.A."/>
            <person name="Sullivan K.A.M."/>
            <person name="Roscito J.G."/>
            <person name="Kirilenko B.M."/>
            <person name="Davalos L.M."/>
            <person name="Corthals A.P."/>
            <person name="Power M.L."/>
            <person name="Jones G."/>
            <person name="Ransome R.D."/>
            <person name="Dechmann D.K.N."/>
            <person name="Locatelli A.G."/>
            <person name="Puechmaille S.J."/>
            <person name="Fedrigo O."/>
            <person name="Jarvis E.D."/>
            <person name="Hiller M."/>
            <person name="Vernes S.C."/>
            <person name="Myers E.W."/>
            <person name="Teeling E.C."/>
        </authorList>
    </citation>
    <scope>NUCLEOTIDE SEQUENCE [LARGE SCALE GENOMIC DNA]</scope>
    <source>
        <strain evidence="1">MPipKuh1</strain>
        <tissue evidence="1">Flight muscle</tissue>
    </source>
</reference>
<keyword evidence="1" id="KW-0808">Transferase</keyword>
<organism evidence="1 2">
    <name type="scientific">Pipistrellus kuhlii</name>
    <name type="common">Kuhl's pipistrelle</name>
    <dbReference type="NCBI Taxonomy" id="59472"/>
    <lineage>
        <taxon>Eukaryota</taxon>
        <taxon>Metazoa</taxon>
        <taxon>Chordata</taxon>
        <taxon>Craniata</taxon>
        <taxon>Vertebrata</taxon>
        <taxon>Euteleostomi</taxon>
        <taxon>Mammalia</taxon>
        <taxon>Eutheria</taxon>
        <taxon>Laurasiatheria</taxon>
        <taxon>Chiroptera</taxon>
        <taxon>Yangochiroptera</taxon>
        <taxon>Vespertilionidae</taxon>
        <taxon>Pipistrellus</taxon>
    </lineage>
</organism>
<evidence type="ECO:0000313" key="2">
    <source>
        <dbReference type="Proteomes" id="UP000558488"/>
    </source>
</evidence>
<gene>
    <name evidence="1" type="ORF">mPipKuh1_005008</name>
</gene>
<dbReference type="GO" id="GO:0016740">
    <property type="term" value="F:transferase activity"/>
    <property type="evidence" value="ECO:0007669"/>
    <property type="project" value="UniProtKB-KW"/>
</dbReference>
<name>A0A7J7XA35_PIPKU</name>
<sequence>MKKCAMQYAYFIWFSEPWTLWKMT</sequence>